<protein>
    <recommendedName>
        <fullName evidence="6">t-SNARE coiled-coil homology domain-containing protein</fullName>
    </recommendedName>
</protein>
<dbReference type="Pfam" id="PF05739">
    <property type="entry name" value="SNARE"/>
    <property type="match status" value="1"/>
</dbReference>
<dbReference type="PANTHER" id="PTHR19957">
    <property type="entry name" value="SYNTAXIN"/>
    <property type="match status" value="1"/>
</dbReference>
<dbReference type="InterPro" id="IPR000727">
    <property type="entry name" value="T_SNARE_dom"/>
</dbReference>
<dbReference type="SMART" id="SM00503">
    <property type="entry name" value="SynN"/>
    <property type="match status" value="1"/>
</dbReference>
<evidence type="ECO:0000256" key="4">
    <source>
        <dbReference type="SAM" id="Coils"/>
    </source>
</evidence>
<keyword evidence="8" id="KW-1185">Reference proteome</keyword>
<evidence type="ECO:0000256" key="5">
    <source>
        <dbReference type="SAM" id="MobiDB-lite"/>
    </source>
</evidence>
<dbReference type="Gene3D" id="1.20.58.70">
    <property type="match status" value="1"/>
</dbReference>
<dbReference type="CDD" id="cd00179">
    <property type="entry name" value="SynN"/>
    <property type="match status" value="1"/>
</dbReference>
<dbReference type="GO" id="GO:0005484">
    <property type="term" value="F:SNAP receptor activity"/>
    <property type="evidence" value="ECO:0007669"/>
    <property type="project" value="InterPro"/>
</dbReference>
<dbReference type="GO" id="GO:0005886">
    <property type="term" value="C:plasma membrane"/>
    <property type="evidence" value="ECO:0007669"/>
    <property type="project" value="TreeGrafter"/>
</dbReference>
<dbReference type="InterPro" id="IPR045242">
    <property type="entry name" value="Syntaxin"/>
</dbReference>
<gene>
    <name evidence="7" type="ORF">QTP70_033699</name>
</gene>
<dbReference type="PANTHER" id="PTHR19957:SF97">
    <property type="entry name" value="SYNTAXIN-4"/>
    <property type="match status" value="1"/>
</dbReference>
<feature type="region of interest" description="Disordered" evidence="5">
    <location>
        <begin position="47"/>
        <end position="77"/>
    </location>
</feature>
<evidence type="ECO:0000313" key="7">
    <source>
        <dbReference type="EMBL" id="KAK3529679.1"/>
    </source>
</evidence>
<evidence type="ECO:0000256" key="1">
    <source>
        <dbReference type="ARBA" id="ARBA00009063"/>
    </source>
</evidence>
<dbReference type="GO" id="GO:0048278">
    <property type="term" value="P:vesicle docking"/>
    <property type="evidence" value="ECO:0007669"/>
    <property type="project" value="TreeGrafter"/>
</dbReference>
<dbReference type="Pfam" id="PF17751">
    <property type="entry name" value="SKICH"/>
    <property type="match status" value="1"/>
</dbReference>
<proteinExistence type="inferred from homology"/>
<dbReference type="EMBL" id="JAUCMX010000012">
    <property type="protein sequence ID" value="KAK3529679.1"/>
    <property type="molecule type" value="Genomic_DNA"/>
</dbReference>
<dbReference type="InterPro" id="IPR041611">
    <property type="entry name" value="SKICH"/>
</dbReference>
<sequence length="903" mass="103725">MGKCKDLSESDKSQIVMSRRLDQSISKTAALVECSQSAVVSIYQKWPKERSETADGSDEDDEGTALMIKPGSGTSVKEDRENEAFFRKVHEIREGLETLKKKVSEMENKQKTVLGVALPEDSMKKGLQTIRDEIKVLATQIQKKLKSIEPKKTDDEGKYVPLSLRMQRTQHAVLSRDFIELMSYCNTIQVQYRDRNVERIQRQLKITGNNVTDEQLESMLESGQTDVFTQNILADAQATKQALNEIESRHDEILKLEKSIRDLQDMFQYLAMEVEAQGEMINRIENNIINSIDYVEKAVQDTSTAVVSQKKARKPTPYCSQEQAAKPLLCFTLEKYDSVQKSFSFTSILKMSDSSEEDGVKLDLESSTYSQVVFIDVPPSYPINTDVICCYKLRGGLIPNPKDWIGVYKVGWESTVKYYCYEWTKPCLDYKGFEQQIVFKKSVLPTDDCEFYQFCYVDSNSQVRGASTPFSFQNPAEISVDCSLLVISTQEQVEQMEKEKEALLTQIENLKEGKSILKNELDERLQEIHRLRMYIDKLKSNSRSETFPLKEQPESPQQDTLKQPFLSDTAAENKAEQESLTPVHEKYERAFRKITILKQEKAQLEQQLKDKDTMISELRLTAKKTEQDYSRLQDLFQLQKVDMQNAQKDNERLCAETEGLKCDLERLKEQNKALNLTAPKPEPPEENKSDTKMQILTLTNELREVRGALRKEVQSSTEANKRAEKAELELKELKVQLEKKIGTEENQIEMEIAEACRRSSEQTSMAEVARLQNEKLLEENKKLKEDIERLHKMMYEFSSGANVSNNQQQQNPLSPVPASLINTQLQPQSDTHLYEDISATIADLAHAENKAMVCRHCHESFPDITEHELVTHEQSHKVCPFCTLICDDHGQQEFEDHVYSHEE</sequence>
<dbReference type="CDD" id="cd21968">
    <property type="entry name" value="Zn-C2H2_CALCOCO2"/>
    <property type="match status" value="1"/>
</dbReference>
<comment type="caution">
    <text evidence="7">The sequence shown here is derived from an EMBL/GenBank/DDBJ whole genome shotgun (WGS) entry which is preliminary data.</text>
</comment>
<feature type="coiled-coil region" evidence="4">
    <location>
        <begin position="587"/>
        <end position="677"/>
    </location>
</feature>
<feature type="coiled-coil region" evidence="4">
    <location>
        <begin position="486"/>
        <end position="527"/>
    </location>
</feature>
<dbReference type="Gene3D" id="1.20.5.110">
    <property type="match status" value="1"/>
</dbReference>
<evidence type="ECO:0000259" key="6">
    <source>
        <dbReference type="PROSITE" id="PS50192"/>
    </source>
</evidence>
<dbReference type="Gene3D" id="2.60.40.2840">
    <property type="match status" value="1"/>
</dbReference>
<reference evidence="7" key="1">
    <citation type="submission" date="2023-06" db="EMBL/GenBank/DDBJ databases">
        <title>Male Hemibagrus guttatus genome.</title>
        <authorList>
            <person name="Bian C."/>
        </authorList>
    </citation>
    <scope>NUCLEOTIDE SEQUENCE</scope>
    <source>
        <strain evidence="7">Male_cb2023</strain>
        <tissue evidence="7">Muscle</tissue>
    </source>
</reference>
<dbReference type="GO" id="GO:0012505">
    <property type="term" value="C:endomembrane system"/>
    <property type="evidence" value="ECO:0007669"/>
    <property type="project" value="TreeGrafter"/>
</dbReference>
<feature type="coiled-coil region" evidence="4">
    <location>
        <begin position="716"/>
        <end position="793"/>
    </location>
</feature>
<dbReference type="SMART" id="SM00397">
    <property type="entry name" value="t_SNARE"/>
    <property type="match status" value="1"/>
</dbReference>
<dbReference type="FunFam" id="1.20.58.70:FF:000011">
    <property type="entry name" value="Syntaxin 4"/>
    <property type="match status" value="1"/>
</dbReference>
<name>A0AAE0QS22_9TELE</name>
<dbReference type="PROSITE" id="PS50192">
    <property type="entry name" value="T_SNARE"/>
    <property type="match status" value="1"/>
</dbReference>
<dbReference type="AlphaFoldDB" id="A0AAE0QS22"/>
<evidence type="ECO:0000256" key="2">
    <source>
        <dbReference type="ARBA" id="ARBA00023054"/>
    </source>
</evidence>
<evidence type="ECO:0000313" key="8">
    <source>
        <dbReference type="Proteomes" id="UP001274896"/>
    </source>
</evidence>
<dbReference type="GO" id="GO:0006906">
    <property type="term" value="P:vesicle fusion"/>
    <property type="evidence" value="ECO:0007669"/>
    <property type="project" value="TreeGrafter"/>
</dbReference>
<accession>A0AAE0QS22</accession>
<dbReference type="InterPro" id="IPR006012">
    <property type="entry name" value="Syntaxin/epimorphin_CS"/>
</dbReference>
<dbReference type="InterPro" id="IPR006011">
    <property type="entry name" value="Syntaxin_N"/>
</dbReference>
<dbReference type="PROSITE" id="PS00914">
    <property type="entry name" value="SYNTAXIN"/>
    <property type="match status" value="1"/>
</dbReference>
<dbReference type="SUPFAM" id="SSF47661">
    <property type="entry name" value="t-snare proteins"/>
    <property type="match status" value="1"/>
</dbReference>
<organism evidence="7 8">
    <name type="scientific">Hemibagrus guttatus</name>
    <dbReference type="NCBI Taxonomy" id="175788"/>
    <lineage>
        <taxon>Eukaryota</taxon>
        <taxon>Metazoa</taxon>
        <taxon>Chordata</taxon>
        <taxon>Craniata</taxon>
        <taxon>Vertebrata</taxon>
        <taxon>Euteleostomi</taxon>
        <taxon>Actinopterygii</taxon>
        <taxon>Neopterygii</taxon>
        <taxon>Teleostei</taxon>
        <taxon>Ostariophysi</taxon>
        <taxon>Siluriformes</taxon>
        <taxon>Bagridae</taxon>
        <taxon>Hemibagrus</taxon>
    </lineage>
</organism>
<dbReference type="GO" id="GO:0031201">
    <property type="term" value="C:SNARE complex"/>
    <property type="evidence" value="ECO:0007669"/>
    <property type="project" value="TreeGrafter"/>
</dbReference>
<dbReference type="GO" id="GO:0006886">
    <property type="term" value="P:intracellular protein transport"/>
    <property type="evidence" value="ECO:0007669"/>
    <property type="project" value="InterPro"/>
</dbReference>
<evidence type="ECO:0000256" key="3">
    <source>
        <dbReference type="RuleBase" id="RU003858"/>
    </source>
</evidence>
<dbReference type="GO" id="GO:0000149">
    <property type="term" value="F:SNARE binding"/>
    <property type="evidence" value="ECO:0007669"/>
    <property type="project" value="TreeGrafter"/>
</dbReference>
<dbReference type="GO" id="GO:0006887">
    <property type="term" value="P:exocytosis"/>
    <property type="evidence" value="ECO:0007669"/>
    <property type="project" value="TreeGrafter"/>
</dbReference>
<keyword evidence="2 4" id="KW-0175">Coiled coil</keyword>
<dbReference type="Proteomes" id="UP001274896">
    <property type="component" value="Unassembled WGS sequence"/>
</dbReference>
<comment type="similarity">
    <text evidence="1 3">Belongs to the syntaxin family.</text>
</comment>
<dbReference type="InterPro" id="IPR010989">
    <property type="entry name" value="SNARE"/>
</dbReference>
<feature type="domain" description="T-SNARE coiled-coil homology" evidence="6">
    <location>
        <begin position="243"/>
        <end position="305"/>
    </location>
</feature>
<dbReference type="Pfam" id="PF00804">
    <property type="entry name" value="Syntaxin"/>
    <property type="match status" value="1"/>
</dbReference>